<comment type="catalytic activity">
    <reaction evidence="1">
        <text>ATP + protein L-histidine = ADP + protein N-phospho-L-histidine.</text>
        <dbReference type="EC" id="2.7.13.3"/>
    </reaction>
</comment>
<organism evidence="13 14">
    <name type="scientific">Sphaerisporangium rufum</name>
    <dbReference type="NCBI Taxonomy" id="1381558"/>
    <lineage>
        <taxon>Bacteria</taxon>
        <taxon>Bacillati</taxon>
        <taxon>Actinomycetota</taxon>
        <taxon>Actinomycetes</taxon>
        <taxon>Streptosporangiales</taxon>
        <taxon>Streptosporangiaceae</taxon>
        <taxon>Sphaerisporangium</taxon>
    </lineage>
</organism>
<evidence type="ECO:0000256" key="2">
    <source>
        <dbReference type="ARBA" id="ARBA00012438"/>
    </source>
</evidence>
<keyword evidence="9" id="KW-0472">Membrane</keyword>
<keyword evidence="9" id="KW-1133">Transmembrane helix</keyword>
<dbReference type="PANTHER" id="PTHR24421">
    <property type="entry name" value="NITRATE/NITRITE SENSOR PROTEIN NARX-RELATED"/>
    <property type="match status" value="1"/>
</dbReference>
<evidence type="ECO:0000259" key="10">
    <source>
        <dbReference type="Pfam" id="PF02518"/>
    </source>
</evidence>
<dbReference type="GO" id="GO:0046983">
    <property type="term" value="F:protein dimerization activity"/>
    <property type="evidence" value="ECO:0007669"/>
    <property type="project" value="InterPro"/>
</dbReference>
<dbReference type="GO" id="GO:0005524">
    <property type="term" value="F:ATP binding"/>
    <property type="evidence" value="ECO:0007669"/>
    <property type="project" value="UniProtKB-KW"/>
</dbReference>
<dbReference type="PANTHER" id="PTHR24421:SF10">
    <property type="entry name" value="NITRATE_NITRITE SENSOR PROTEIN NARQ"/>
    <property type="match status" value="1"/>
</dbReference>
<keyword evidence="9" id="KW-0812">Transmembrane</keyword>
<feature type="domain" description="DUF7134" evidence="12">
    <location>
        <begin position="29"/>
        <end position="183"/>
    </location>
</feature>
<dbReference type="InterPro" id="IPR050482">
    <property type="entry name" value="Sensor_HK_TwoCompSys"/>
</dbReference>
<feature type="domain" description="Signal transduction histidine kinase subgroup 3 dimerisation and phosphoacceptor" evidence="11">
    <location>
        <begin position="211"/>
        <end position="276"/>
    </location>
</feature>
<feature type="transmembrane region" description="Helical" evidence="9">
    <location>
        <begin position="67"/>
        <end position="84"/>
    </location>
</feature>
<sequence length="415" mass="43682">MTRAWWYPGRRSATPAPPYGGIVRRLTELWHALRARPLLLNSLVALLVFVPVAFGPPSEHRGAAEPLSGAGLAIGVLVCAALAVRRRWPRAVVAITVAGVVANMAIGGARNTPLDIVPAVAVAGLAAHGSRRAGWTAGAIVALVLAGVRIAFSGAAWWGPEVAGQIAWIGMAAAAGDALRSRRAYVAAIEERAERAERTREEEARRRVMEERLRIARELHDVLAHHIVLINVQAQVAEHVLAREPRQAGEALGHIRRAGRSALDELRATVGLLRQPGTAEEAPTEPAPGLDRLPELIDAFAAAGMAVGCQVDGPARPLPFPVELTAFRIVQEALTNVGKHAGRATTRVRLRYGPADLAVEVTDDGRGGPPGPAPGHGLVGMRERALSVGGTFQAGPAPGRGFRVRAVLPAPAVEG</sequence>
<evidence type="ECO:0000256" key="8">
    <source>
        <dbReference type="ARBA" id="ARBA00023012"/>
    </source>
</evidence>
<dbReference type="AlphaFoldDB" id="A0A919V3Y0"/>
<comment type="caution">
    <text evidence="13">The sequence shown here is derived from an EMBL/GenBank/DDBJ whole genome shotgun (WGS) entry which is preliminary data.</text>
</comment>
<dbReference type="GO" id="GO:0016020">
    <property type="term" value="C:membrane"/>
    <property type="evidence" value="ECO:0007669"/>
    <property type="project" value="InterPro"/>
</dbReference>
<keyword evidence="8" id="KW-0902">Two-component regulatory system</keyword>
<reference evidence="13" key="1">
    <citation type="submission" date="2021-01" db="EMBL/GenBank/DDBJ databases">
        <title>Whole genome shotgun sequence of Sphaerisporangium rufum NBRC 109079.</title>
        <authorList>
            <person name="Komaki H."/>
            <person name="Tamura T."/>
        </authorList>
    </citation>
    <scope>NUCLEOTIDE SEQUENCE</scope>
    <source>
        <strain evidence="13">NBRC 109079</strain>
    </source>
</reference>
<evidence type="ECO:0000256" key="9">
    <source>
        <dbReference type="SAM" id="Phobius"/>
    </source>
</evidence>
<dbReference type="SUPFAM" id="SSF55874">
    <property type="entry name" value="ATPase domain of HSP90 chaperone/DNA topoisomerase II/histidine kinase"/>
    <property type="match status" value="1"/>
</dbReference>
<gene>
    <name evidence="13" type="ORF">Sru01_17070</name>
</gene>
<evidence type="ECO:0000256" key="4">
    <source>
        <dbReference type="ARBA" id="ARBA00022679"/>
    </source>
</evidence>
<dbReference type="Gene3D" id="1.20.5.1930">
    <property type="match status" value="1"/>
</dbReference>
<evidence type="ECO:0000256" key="5">
    <source>
        <dbReference type="ARBA" id="ARBA00022741"/>
    </source>
</evidence>
<keyword evidence="7" id="KW-0067">ATP-binding</keyword>
<dbReference type="InterPro" id="IPR055558">
    <property type="entry name" value="DUF7134"/>
</dbReference>
<keyword evidence="14" id="KW-1185">Reference proteome</keyword>
<dbReference type="CDD" id="cd16917">
    <property type="entry name" value="HATPase_UhpB-NarQ-NarX-like"/>
    <property type="match status" value="1"/>
</dbReference>
<dbReference type="Proteomes" id="UP000655287">
    <property type="component" value="Unassembled WGS sequence"/>
</dbReference>
<feature type="domain" description="Histidine kinase/HSP90-like ATPase" evidence="10">
    <location>
        <begin position="325"/>
        <end position="411"/>
    </location>
</feature>
<evidence type="ECO:0000313" key="14">
    <source>
        <dbReference type="Proteomes" id="UP000655287"/>
    </source>
</evidence>
<dbReference type="InterPro" id="IPR036890">
    <property type="entry name" value="HATPase_C_sf"/>
</dbReference>
<dbReference type="Pfam" id="PF07730">
    <property type="entry name" value="HisKA_3"/>
    <property type="match status" value="1"/>
</dbReference>
<keyword evidence="3" id="KW-0597">Phosphoprotein</keyword>
<protein>
    <recommendedName>
        <fullName evidence="2">histidine kinase</fullName>
        <ecNumber evidence="2">2.7.13.3</ecNumber>
    </recommendedName>
</protein>
<dbReference type="Pfam" id="PF23539">
    <property type="entry name" value="DUF7134"/>
    <property type="match status" value="1"/>
</dbReference>
<name>A0A919V3Y0_9ACTN</name>
<evidence type="ECO:0000259" key="12">
    <source>
        <dbReference type="Pfam" id="PF23539"/>
    </source>
</evidence>
<proteinExistence type="predicted"/>
<evidence type="ECO:0000256" key="3">
    <source>
        <dbReference type="ARBA" id="ARBA00022553"/>
    </source>
</evidence>
<dbReference type="InterPro" id="IPR003594">
    <property type="entry name" value="HATPase_dom"/>
</dbReference>
<keyword evidence="5" id="KW-0547">Nucleotide-binding</keyword>
<dbReference type="Gene3D" id="3.30.565.10">
    <property type="entry name" value="Histidine kinase-like ATPase, C-terminal domain"/>
    <property type="match status" value="1"/>
</dbReference>
<evidence type="ECO:0000313" key="13">
    <source>
        <dbReference type="EMBL" id="GII76725.1"/>
    </source>
</evidence>
<feature type="transmembrane region" description="Helical" evidence="9">
    <location>
        <begin position="91"/>
        <end position="109"/>
    </location>
</feature>
<keyword evidence="6 13" id="KW-0418">Kinase</keyword>
<dbReference type="InterPro" id="IPR011712">
    <property type="entry name" value="Sig_transdc_His_kin_sub3_dim/P"/>
</dbReference>
<dbReference type="GO" id="GO:0000155">
    <property type="term" value="F:phosphorelay sensor kinase activity"/>
    <property type="evidence" value="ECO:0007669"/>
    <property type="project" value="InterPro"/>
</dbReference>
<evidence type="ECO:0000259" key="11">
    <source>
        <dbReference type="Pfam" id="PF07730"/>
    </source>
</evidence>
<dbReference type="EC" id="2.7.13.3" evidence="2"/>
<dbReference type="EMBL" id="BOOU01000025">
    <property type="protein sequence ID" value="GII76725.1"/>
    <property type="molecule type" value="Genomic_DNA"/>
</dbReference>
<keyword evidence="4" id="KW-0808">Transferase</keyword>
<evidence type="ECO:0000256" key="6">
    <source>
        <dbReference type="ARBA" id="ARBA00022777"/>
    </source>
</evidence>
<evidence type="ECO:0000256" key="1">
    <source>
        <dbReference type="ARBA" id="ARBA00000085"/>
    </source>
</evidence>
<accession>A0A919V3Y0</accession>
<evidence type="ECO:0000256" key="7">
    <source>
        <dbReference type="ARBA" id="ARBA00022840"/>
    </source>
</evidence>
<feature type="transmembrane region" description="Helical" evidence="9">
    <location>
        <begin position="38"/>
        <end position="55"/>
    </location>
</feature>
<dbReference type="Pfam" id="PF02518">
    <property type="entry name" value="HATPase_c"/>
    <property type="match status" value="1"/>
</dbReference>